<keyword evidence="6 12" id="KW-0068">Autocatalytic cleavage</keyword>
<reference evidence="15" key="1">
    <citation type="submission" date="2012-03" db="EMBL/GenBank/DDBJ databases">
        <title>Complete sequence of chromosome of Deinococcus peraridilitoris DSM 19664.</title>
        <authorList>
            <person name="Lucas S."/>
            <person name="Copeland A."/>
            <person name="Lapidus A."/>
            <person name="Glavina del Rio T."/>
            <person name="Dalin E."/>
            <person name="Tice H."/>
            <person name="Bruce D."/>
            <person name="Goodwin L."/>
            <person name="Pitluck S."/>
            <person name="Peters L."/>
            <person name="Mikhailova N."/>
            <person name="Lu M."/>
            <person name="Kyrpides N."/>
            <person name="Mavromatis K."/>
            <person name="Ivanova N."/>
            <person name="Brettin T."/>
            <person name="Detter J.C."/>
            <person name="Han C."/>
            <person name="Larimer F."/>
            <person name="Land M."/>
            <person name="Hauser L."/>
            <person name="Markowitz V."/>
            <person name="Cheng J.-F."/>
            <person name="Hugenholtz P."/>
            <person name="Woyke T."/>
            <person name="Wu D."/>
            <person name="Pukall R."/>
            <person name="Steenblock K."/>
            <person name="Brambilla E."/>
            <person name="Klenk H.-P."/>
            <person name="Eisen J.A."/>
        </authorList>
    </citation>
    <scope>NUCLEOTIDE SEQUENCE [LARGE SCALE GENOMIC DNA]</scope>
    <source>
        <strain evidence="15">DSM 19664 / LMG 22246 / CIP 109416 / KR-200</strain>
    </source>
</reference>
<gene>
    <name evidence="14" type="ordered locus">Deipe_2980</name>
</gene>
<dbReference type="InterPro" id="IPR015927">
    <property type="entry name" value="Peptidase_S24_S26A/B/C"/>
</dbReference>
<evidence type="ECO:0000256" key="11">
    <source>
        <dbReference type="ARBA" id="ARBA00023236"/>
    </source>
</evidence>
<dbReference type="HOGENOM" id="CLU_066192_45_1_0"/>
<dbReference type="SUPFAM" id="SSF51306">
    <property type="entry name" value="LexA/Signal peptidase"/>
    <property type="match status" value="1"/>
</dbReference>
<evidence type="ECO:0000256" key="4">
    <source>
        <dbReference type="ARBA" id="ARBA00022763"/>
    </source>
</evidence>
<dbReference type="InterPro" id="IPR006200">
    <property type="entry name" value="LexA"/>
</dbReference>
<proteinExistence type="inferred from homology"/>
<dbReference type="OrthoDB" id="194368at2"/>
<dbReference type="KEGG" id="dpd:Deipe_2980"/>
<comment type="similarity">
    <text evidence="1 12">Belongs to the peptidase S24 family.</text>
</comment>
<feature type="domain" description="Peptidase S24/S26A/S26B/S26C" evidence="13">
    <location>
        <begin position="83"/>
        <end position="198"/>
    </location>
</feature>
<evidence type="ECO:0000256" key="2">
    <source>
        <dbReference type="ARBA" id="ARBA00022491"/>
    </source>
</evidence>
<keyword evidence="10" id="KW-0234">DNA repair</keyword>
<dbReference type="InterPro" id="IPR006197">
    <property type="entry name" value="Peptidase_S24_LexA"/>
</dbReference>
<keyword evidence="2" id="KW-0678">Repressor</keyword>
<dbReference type="GO" id="GO:0003677">
    <property type="term" value="F:DNA binding"/>
    <property type="evidence" value="ECO:0007669"/>
    <property type="project" value="UniProtKB-KW"/>
</dbReference>
<dbReference type="GO" id="GO:0006281">
    <property type="term" value="P:DNA repair"/>
    <property type="evidence" value="ECO:0007669"/>
    <property type="project" value="UniProtKB-KW"/>
</dbReference>
<dbReference type="PRINTS" id="PR00726">
    <property type="entry name" value="LEXASERPTASE"/>
</dbReference>
<dbReference type="SUPFAM" id="SSF46785">
    <property type="entry name" value="Winged helix' DNA-binding domain"/>
    <property type="match status" value="1"/>
</dbReference>
<evidence type="ECO:0000256" key="10">
    <source>
        <dbReference type="ARBA" id="ARBA00023204"/>
    </source>
</evidence>
<dbReference type="CDD" id="cd06529">
    <property type="entry name" value="S24_LexA-like"/>
    <property type="match status" value="1"/>
</dbReference>
<dbReference type="PANTHER" id="PTHR33516">
    <property type="entry name" value="LEXA REPRESSOR"/>
    <property type="match status" value="1"/>
</dbReference>
<keyword evidence="7" id="KW-0805">Transcription regulation</keyword>
<keyword evidence="15" id="KW-1185">Reference proteome</keyword>
<evidence type="ECO:0000256" key="3">
    <source>
        <dbReference type="ARBA" id="ARBA00022705"/>
    </source>
</evidence>
<dbReference type="Gene3D" id="1.10.10.10">
    <property type="entry name" value="Winged helix-like DNA-binding domain superfamily/Winged helix DNA-binding domain"/>
    <property type="match status" value="1"/>
</dbReference>
<evidence type="ECO:0000256" key="5">
    <source>
        <dbReference type="ARBA" id="ARBA00022801"/>
    </source>
</evidence>
<dbReference type="InterPro" id="IPR036390">
    <property type="entry name" value="WH_DNA-bd_sf"/>
</dbReference>
<dbReference type="InterPro" id="IPR036388">
    <property type="entry name" value="WH-like_DNA-bd_sf"/>
</dbReference>
<sequence length="215" mass="23862">MPPRITERRKDILRLIARMERELGRSISASELSEALRMTKQALADHLTAFEALGLVTRHRGRYGLLQLTRQGARVAGMLSGVPVVGRVAAGQPILAEQNIEREIDRVRDLLRLGDQDFFLRVQGDSMTGAGIHDGDLVAICASAEVLDGEIAAVILPGENTGTLKRFYRQGERVLLRSENDHYEPMEFPAEDVQVQGRYAGHIALSRPRRSLGQD</sequence>
<organism evidence="14 15">
    <name type="scientific">Deinococcus peraridilitoris (strain DSM 19664 / LMG 22246 / CIP 109416 / KR-200)</name>
    <dbReference type="NCBI Taxonomy" id="937777"/>
    <lineage>
        <taxon>Bacteria</taxon>
        <taxon>Thermotogati</taxon>
        <taxon>Deinococcota</taxon>
        <taxon>Deinococci</taxon>
        <taxon>Deinococcales</taxon>
        <taxon>Deinococcaceae</taxon>
        <taxon>Deinococcus</taxon>
    </lineage>
</organism>
<evidence type="ECO:0000256" key="12">
    <source>
        <dbReference type="RuleBase" id="RU003991"/>
    </source>
</evidence>
<dbReference type="Proteomes" id="UP000010467">
    <property type="component" value="Chromosome"/>
</dbReference>
<dbReference type="RefSeq" id="WP_015236734.1">
    <property type="nucleotide sequence ID" value="NC_019793.1"/>
</dbReference>
<dbReference type="GO" id="GO:0003700">
    <property type="term" value="F:DNA-binding transcription factor activity"/>
    <property type="evidence" value="ECO:0007669"/>
    <property type="project" value="InterPro"/>
</dbReference>
<evidence type="ECO:0000256" key="8">
    <source>
        <dbReference type="ARBA" id="ARBA00023125"/>
    </source>
</evidence>
<dbReference type="GO" id="GO:0009432">
    <property type="term" value="P:SOS response"/>
    <property type="evidence" value="ECO:0007669"/>
    <property type="project" value="UniProtKB-KW"/>
</dbReference>
<keyword evidence="3" id="KW-0235">DNA replication</keyword>
<dbReference type="GO" id="GO:0045892">
    <property type="term" value="P:negative regulation of DNA-templated transcription"/>
    <property type="evidence" value="ECO:0007669"/>
    <property type="project" value="InterPro"/>
</dbReference>
<dbReference type="Pfam" id="PF00717">
    <property type="entry name" value="Peptidase_S24"/>
    <property type="match status" value="1"/>
</dbReference>
<dbReference type="GO" id="GO:0004252">
    <property type="term" value="F:serine-type endopeptidase activity"/>
    <property type="evidence" value="ECO:0007669"/>
    <property type="project" value="InterPro"/>
</dbReference>
<evidence type="ECO:0000256" key="7">
    <source>
        <dbReference type="ARBA" id="ARBA00023015"/>
    </source>
</evidence>
<dbReference type="MEROPS" id="S24.001"/>
<evidence type="ECO:0000256" key="6">
    <source>
        <dbReference type="ARBA" id="ARBA00022813"/>
    </source>
</evidence>
<name>L0A5G7_DEIPD</name>
<dbReference type="Gene3D" id="2.10.109.10">
    <property type="entry name" value="Umud Fragment, subunit A"/>
    <property type="match status" value="1"/>
</dbReference>
<dbReference type="InterPro" id="IPR036286">
    <property type="entry name" value="LexA/Signal_pep-like_sf"/>
</dbReference>
<dbReference type="InterPro" id="IPR039418">
    <property type="entry name" value="LexA-like"/>
</dbReference>
<dbReference type="InterPro" id="IPR050077">
    <property type="entry name" value="LexA_repressor"/>
</dbReference>
<evidence type="ECO:0000256" key="1">
    <source>
        <dbReference type="ARBA" id="ARBA00007484"/>
    </source>
</evidence>
<accession>L0A5G7</accession>
<keyword evidence="11" id="KW-0742">SOS response</keyword>
<dbReference type="InterPro" id="IPR011991">
    <property type="entry name" value="ArsR-like_HTH"/>
</dbReference>
<dbReference type="CDD" id="cd00090">
    <property type="entry name" value="HTH_ARSR"/>
    <property type="match status" value="1"/>
</dbReference>
<dbReference type="EMBL" id="CP003382">
    <property type="protein sequence ID" value="AFZ68432.1"/>
    <property type="molecule type" value="Genomic_DNA"/>
</dbReference>
<dbReference type="PANTHER" id="PTHR33516:SF2">
    <property type="entry name" value="LEXA REPRESSOR-RELATED"/>
    <property type="match status" value="1"/>
</dbReference>
<keyword evidence="8" id="KW-0238">DNA-binding</keyword>
<protein>
    <submittedName>
        <fullName evidence="14">SOS regulatory protein LexA</fullName>
    </submittedName>
</protein>
<dbReference type="PATRIC" id="fig|937777.3.peg.2996"/>
<evidence type="ECO:0000259" key="13">
    <source>
        <dbReference type="Pfam" id="PF00717"/>
    </source>
</evidence>
<evidence type="ECO:0000313" key="14">
    <source>
        <dbReference type="EMBL" id="AFZ68432.1"/>
    </source>
</evidence>
<dbReference type="STRING" id="937777.Deipe_2980"/>
<keyword evidence="4" id="KW-0227">DNA damage</keyword>
<dbReference type="AlphaFoldDB" id="L0A5G7"/>
<keyword evidence="5 12" id="KW-0378">Hydrolase</keyword>
<dbReference type="eggNOG" id="COG1974">
    <property type="taxonomic scope" value="Bacteria"/>
</dbReference>
<dbReference type="NCBIfam" id="TIGR00498">
    <property type="entry name" value="lexA"/>
    <property type="match status" value="1"/>
</dbReference>
<dbReference type="GO" id="GO:0006260">
    <property type="term" value="P:DNA replication"/>
    <property type="evidence" value="ECO:0007669"/>
    <property type="project" value="UniProtKB-KW"/>
</dbReference>
<evidence type="ECO:0000256" key="9">
    <source>
        <dbReference type="ARBA" id="ARBA00023163"/>
    </source>
</evidence>
<keyword evidence="9" id="KW-0804">Transcription</keyword>
<evidence type="ECO:0000313" key="15">
    <source>
        <dbReference type="Proteomes" id="UP000010467"/>
    </source>
</evidence>